<keyword evidence="4" id="KW-1185">Reference proteome</keyword>
<dbReference type="Gene3D" id="2.40.160.120">
    <property type="match status" value="1"/>
</dbReference>
<dbReference type="Gene3D" id="6.10.250.1430">
    <property type="match status" value="1"/>
</dbReference>
<proteinExistence type="inferred from homology"/>
<dbReference type="GO" id="GO:0016020">
    <property type="term" value="C:membrane"/>
    <property type="evidence" value="ECO:0007669"/>
    <property type="project" value="TreeGrafter"/>
</dbReference>
<dbReference type="FunFam" id="1.10.287.2720:FF:000003">
    <property type="entry name" value="Oxysterol binding protein"/>
    <property type="match status" value="1"/>
</dbReference>
<sequence length="393" mass="43974">MSADGKEGAAIPPQARGSWSSFLKSIASFNGDLSSMTAPPFILSTKSLVEFSSYWAEHPSIFIAPAAEKDAAKRAALVLKWFLSTLKQQYASRSEKLGSEKKPLNPFLGELFLGKWEDEAGTTQLVSEQVSHHPPVTAYSIWNSKAGVRLQGYNAQKASFSRTINVKQVGHALLHIDAFDEDYLITLPSLHIEGLITGSPYVELNRSSFIHSSSGYTAKIDYSGKGWLSGKKNTFSAILYPDGKEKEPIYTVDGQWTDEFIIKDAKTKKVIDQFSPKTNKTTPLIVAEIEQQDELESRRAWKKVADAINKGDTDTAGYEKSIIENRQREMRKEEKEENREWERRFFTRTAKFPLLESLAATISEPINDDQTNGVWIFDVEKANKANANIAPPK</sequence>
<evidence type="ECO:0000256" key="2">
    <source>
        <dbReference type="RuleBase" id="RU003844"/>
    </source>
</evidence>
<protein>
    <recommendedName>
        <fullName evidence="5">Oxysterol-binding protein</fullName>
    </recommendedName>
</protein>
<evidence type="ECO:0000256" key="1">
    <source>
        <dbReference type="ARBA" id="ARBA00008842"/>
    </source>
</evidence>
<dbReference type="OrthoDB" id="14833at2759"/>
<dbReference type="FunFam" id="2.40.160.120:FF:000010">
    <property type="entry name" value="Oxysterol-binding protein homolog 4"/>
    <property type="match status" value="1"/>
</dbReference>
<dbReference type="SUPFAM" id="SSF144000">
    <property type="entry name" value="Oxysterol-binding protein-like"/>
    <property type="match status" value="1"/>
</dbReference>
<gene>
    <name evidence="3" type="ORF">B0J11DRAFT_501009</name>
</gene>
<accession>A0A9P9J0F3</accession>
<reference evidence="3" key="1">
    <citation type="journal article" date="2021" name="Nat. Commun.">
        <title>Genetic determinants of endophytism in the Arabidopsis root mycobiome.</title>
        <authorList>
            <person name="Mesny F."/>
            <person name="Miyauchi S."/>
            <person name="Thiergart T."/>
            <person name="Pickel B."/>
            <person name="Atanasova L."/>
            <person name="Karlsson M."/>
            <person name="Huettel B."/>
            <person name="Barry K.W."/>
            <person name="Haridas S."/>
            <person name="Chen C."/>
            <person name="Bauer D."/>
            <person name="Andreopoulos W."/>
            <person name="Pangilinan J."/>
            <person name="LaButti K."/>
            <person name="Riley R."/>
            <person name="Lipzen A."/>
            <person name="Clum A."/>
            <person name="Drula E."/>
            <person name="Henrissat B."/>
            <person name="Kohler A."/>
            <person name="Grigoriev I.V."/>
            <person name="Martin F.M."/>
            <person name="Hacquard S."/>
        </authorList>
    </citation>
    <scope>NUCLEOTIDE SEQUENCE</scope>
    <source>
        <strain evidence="3">MPI-CAGE-CH-0243</strain>
    </source>
</reference>
<dbReference type="InterPro" id="IPR037239">
    <property type="entry name" value="OSBP_sf"/>
</dbReference>
<comment type="similarity">
    <text evidence="1 2">Belongs to the OSBP family.</text>
</comment>
<evidence type="ECO:0000313" key="4">
    <source>
        <dbReference type="Proteomes" id="UP000700596"/>
    </source>
</evidence>
<dbReference type="PANTHER" id="PTHR10972">
    <property type="entry name" value="OXYSTEROL-BINDING PROTEIN-RELATED"/>
    <property type="match status" value="1"/>
</dbReference>
<organism evidence="3 4">
    <name type="scientific">Dendryphion nanum</name>
    <dbReference type="NCBI Taxonomy" id="256645"/>
    <lineage>
        <taxon>Eukaryota</taxon>
        <taxon>Fungi</taxon>
        <taxon>Dikarya</taxon>
        <taxon>Ascomycota</taxon>
        <taxon>Pezizomycotina</taxon>
        <taxon>Dothideomycetes</taxon>
        <taxon>Pleosporomycetidae</taxon>
        <taxon>Pleosporales</taxon>
        <taxon>Torulaceae</taxon>
        <taxon>Dendryphion</taxon>
    </lineage>
</organism>
<comment type="caution">
    <text evidence="3">The sequence shown here is derived from an EMBL/GenBank/DDBJ whole genome shotgun (WGS) entry which is preliminary data.</text>
</comment>
<dbReference type="Gene3D" id="1.10.287.2720">
    <property type="match status" value="1"/>
</dbReference>
<dbReference type="InterPro" id="IPR018494">
    <property type="entry name" value="Oxysterol-bd_CS"/>
</dbReference>
<dbReference type="Pfam" id="PF01237">
    <property type="entry name" value="Oxysterol_BP"/>
    <property type="match status" value="2"/>
</dbReference>
<dbReference type="GO" id="GO:0008142">
    <property type="term" value="F:oxysterol binding"/>
    <property type="evidence" value="ECO:0007669"/>
    <property type="project" value="TreeGrafter"/>
</dbReference>
<evidence type="ECO:0008006" key="5">
    <source>
        <dbReference type="Google" id="ProtNLM"/>
    </source>
</evidence>
<evidence type="ECO:0000313" key="3">
    <source>
        <dbReference type="EMBL" id="KAH7138811.1"/>
    </source>
</evidence>
<dbReference type="GO" id="GO:0005829">
    <property type="term" value="C:cytosol"/>
    <property type="evidence" value="ECO:0007669"/>
    <property type="project" value="TreeGrafter"/>
</dbReference>
<dbReference type="Proteomes" id="UP000700596">
    <property type="component" value="Unassembled WGS sequence"/>
</dbReference>
<dbReference type="GO" id="GO:0120009">
    <property type="term" value="P:intermembrane lipid transfer"/>
    <property type="evidence" value="ECO:0007669"/>
    <property type="project" value="UniProtKB-ARBA"/>
</dbReference>
<dbReference type="PROSITE" id="PS01013">
    <property type="entry name" value="OSBP"/>
    <property type="match status" value="1"/>
</dbReference>
<dbReference type="PANTHER" id="PTHR10972:SF184">
    <property type="entry name" value="OXYSTEROL-BINDING PROTEIN HOMOLOG 4-RELATED"/>
    <property type="match status" value="1"/>
</dbReference>
<dbReference type="EMBL" id="JAGMWT010000001">
    <property type="protein sequence ID" value="KAH7138811.1"/>
    <property type="molecule type" value="Genomic_DNA"/>
</dbReference>
<dbReference type="AlphaFoldDB" id="A0A9P9J0F3"/>
<dbReference type="InterPro" id="IPR000648">
    <property type="entry name" value="Oxysterol-bd"/>
</dbReference>
<dbReference type="Gene3D" id="3.30.70.3490">
    <property type="match status" value="1"/>
</dbReference>
<name>A0A9P9J0F3_9PLEO</name>